<dbReference type="InterPro" id="IPR051396">
    <property type="entry name" value="Bact_Antivir_Def_Nuclease"/>
</dbReference>
<dbReference type="RefSeq" id="WP_309048606.1">
    <property type="nucleotide sequence ID" value="NZ_JAVIGA010000051.1"/>
</dbReference>
<name>A0AAJ2DC20_SERFO</name>
<dbReference type="GO" id="GO:0016887">
    <property type="term" value="F:ATP hydrolysis activity"/>
    <property type="evidence" value="ECO:0007669"/>
    <property type="project" value="InterPro"/>
</dbReference>
<dbReference type="GO" id="GO:0005524">
    <property type="term" value="F:ATP binding"/>
    <property type="evidence" value="ECO:0007669"/>
    <property type="project" value="InterPro"/>
</dbReference>
<organism evidence="2 3">
    <name type="scientific">Serratia fonticola</name>
    <dbReference type="NCBI Taxonomy" id="47917"/>
    <lineage>
        <taxon>Bacteria</taxon>
        <taxon>Pseudomonadati</taxon>
        <taxon>Pseudomonadota</taxon>
        <taxon>Gammaproteobacteria</taxon>
        <taxon>Enterobacterales</taxon>
        <taxon>Yersiniaceae</taxon>
        <taxon>Serratia</taxon>
    </lineage>
</organism>
<dbReference type="EMBL" id="JAVIGA010000051">
    <property type="protein sequence ID" value="MDQ9130088.1"/>
    <property type="molecule type" value="Genomic_DNA"/>
</dbReference>
<dbReference type="Proteomes" id="UP001224622">
    <property type="component" value="Unassembled WGS sequence"/>
</dbReference>
<dbReference type="Pfam" id="PF13304">
    <property type="entry name" value="AAA_21"/>
    <property type="match status" value="1"/>
</dbReference>
<sequence>MLLTNVTSLGKSVNLADKQAHEDSNVVTILMGNNSSGKSRIFQTICSAFIRTSHNDMNAYNLKNIINLSDIELFDSLSYTQDGDLNSFYRVNFPIFQKYDLSNGAFITLTSVYPYEQAIRNHVHNVDDESLIESITSMFLQEVKNYSSRFQFKKNGEICNSLKIPNKVLAVTGSPYDKFPFARSYSGVHNLSPYVYLGAREKERAGYRRNQGYLSYKFDQLGASFIKLLLKPKQEYFDFSKVLNFLKISSSFTLKLYFSDRVGASDLTQEKILDLVRSIIFFKGKDHEAIINEIDKDELSKRLLEAVRYIGGEELEKNVHQHNPIEILCQIDLTKGVNDKLRLNSLELLSEYGLIELEDVIFSKLESKQDFLLSQASSGELSLLFTMSSIAGEIQNGSLILIDEPEISLHPKWQLNFLSLLTDVFSSYKSCHFIIATHSPNIISSLPNDDAYIVNLETNEAKLMHSEMYHNRSVDFQLARVFDSPGNNNEYLLSQVIEVLDKLCKSEELDSESFHRAKWLLTFENKVGDDDKVKILLKILKQTMEALKIK</sequence>
<gene>
    <name evidence="2" type="ORF">RDT67_27160</name>
</gene>
<dbReference type="SUPFAM" id="SSF52540">
    <property type="entry name" value="P-loop containing nucleoside triphosphate hydrolases"/>
    <property type="match status" value="1"/>
</dbReference>
<dbReference type="PANTHER" id="PTHR43581">
    <property type="entry name" value="ATP/GTP PHOSPHATASE"/>
    <property type="match status" value="1"/>
</dbReference>
<accession>A0AAJ2DC20</accession>
<comment type="caution">
    <text evidence="2">The sequence shown here is derived from an EMBL/GenBank/DDBJ whole genome shotgun (WGS) entry which is preliminary data.</text>
</comment>
<protein>
    <submittedName>
        <fullName evidence="2">AAA family ATPase</fullName>
    </submittedName>
</protein>
<evidence type="ECO:0000313" key="2">
    <source>
        <dbReference type="EMBL" id="MDQ9130088.1"/>
    </source>
</evidence>
<proteinExistence type="predicted"/>
<dbReference type="InterPro" id="IPR027417">
    <property type="entry name" value="P-loop_NTPase"/>
</dbReference>
<reference evidence="2" key="1">
    <citation type="submission" date="2023-08" db="EMBL/GenBank/DDBJ databases">
        <title>The Comparative Genomic Analysis of Yersiniaceae from Polar Regions.</title>
        <authorList>
            <person name="Goncharov A."/>
            <person name="Aslanov B."/>
            <person name="Kolodzhieva V."/>
            <person name="Azarov D."/>
            <person name="Mochov A."/>
            <person name="Lebedeva E."/>
        </authorList>
    </citation>
    <scope>NUCLEOTIDE SEQUENCE</scope>
    <source>
        <strain evidence="2">Vf</strain>
    </source>
</reference>
<dbReference type="AlphaFoldDB" id="A0AAJ2DC20"/>
<dbReference type="InterPro" id="IPR003959">
    <property type="entry name" value="ATPase_AAA_core"/>
</dbReference>
<evidence type="ECO:0000259" key="1">
    <source>
        <dbReference type="Pfam" id="PF13304"/>
    </source>
</evidence>
<feature type="domain" description="ATPase AAA-type core" evidence="1">
    <location>
        <begin position="317"/>
        <end position="444"/>
    </location>
</feature>
<dbReference type="PANTHER" id="PTHR43581:SF2">
    <property type="entry name" value="EXCINUCLEASE ATPASE SUBUNIT"/>
    <property type="match status" value="1"/>
</dbReference>
<evidence type="ECO:0000313" key="3">
    <source>
        <dbReference type="Proteomes" id="UP001224622"/>
    </source>
</evidence>
<dbReference type="Gene3D" id="3.40.50.300">
    <property type="entry name" value="P-loop containing nucleotide triphosphate hydrolases"/>
    <property type="match status" value="1"/>
</dbReference>